<keyword evidence="4" id="KW-0004">4Fe-4S</keyword>
<dbReference type="PANTHER" id="PTHR30538">
    <property type="entry name" value="LYSINE 2,3-AMINOMUTASE-RELATED"/>
    <property type="match status" value="1"/>
</dbReference>
<evidence type="ECO:0000256" key="8">
    <source>
        <dbReference type="ARBA" id="ARBA00023004"/>
    </source>
</evidence>
<keyword evidence="7" id="KW-0663">Pyridoxal phosphate</keyword>
<dbReference type="GO" id="GO:0051539">
    <property type="term" value="F:4 iron, 4 sulfur cluster binding"/>
    <property type="evidence" value="ECO:0007669"/>
    <property type="project" value="UniProtKB-KW"/>
</dbReference>
<dbReference type="AlphaFoldDB" id="A0A1G9B3F1"/>
<evidence type="ECO:0000256" key="1">
    <source>
        <dbReference type="ARBA" id="ARBA00001933"/>
    </source>
</evidence>
<reference evidence="10 11" key="1">
    <citation type="submission" date="2016-10" db="EMBL/GenBank/DDBJ databases">
        <authorList>
            <person name="de Groot N.N."/>
        </authorList>
    </citation>
    <scope>NUCLEOTIDE SEQUENCE [LARGE SCALE GENOMIC DNA]</scope>
    <source>
        <strain evidence="10 11">DSM 25294</strain>
    </source>
</reference>
<dbReference type="GO" id="GO:0003824">
    <property type="term" value="F:catalytic activity"/>
    <property type="evidence" value="ECO:0007669"/>
    <property type="project" value="InterPro"/>
</dbReference>
<protein>
    <submittedName>
        <fullName evidence="10">L-lysine 2,3-aminomutase</fullName>
    </submittedName>
</protein>
<accession>A0A1G9B3F1</accession>
<evidence type="ECO:0000256" key="6">
    <source>
        <dbReference type="ARBA" id="ARBA00022723"/>
    </source>
</evidence>
<dbReference type="SFLD" id="SFLDS00029">
    <property type="entry name" value="Radical_SAM"/>
    <property type="match status" value="1"/>
</dbReference>
<dbReference type="InterPro" id="IPR013785">
    <property type="entry name" value="Aldolase_TIM"/>
</dbReference>
<proteinExistence type="inferred from homology"/>
<dbReference type="STRING" id="571298.SAMN04488026_10389"/>
<keyword evidence="5" id="KW-0949">S-adenosyl-L-methionine</keyword>
<dbReference type="Proteomes" id="UP000199382">
    <property type="component" value="Unassembled WGS sequence"/>
</dbReference>
<dbReference type="SFLD" id="SFLDG01070">
    <property type="entry name" value="PLP-dependent"/>
    <property type="match status" value="1"/>
</dbReference>
<evidence type="ECO:0000256" key="9">
    <source>
        <dbReference type="ARBA" id="ARBA00023014"/>
    </source>
</evidence>
<evidence type="ECO:0000256" key="2">
    <source>
        <dbReference type="ARBA" id="ARBA00001966"/>
    </source>
</evidence>
<dbReference type="InterPro" id="IPR007197">
    <property type="entry name" value="rSAM"/>
</dbReference>
<name>A0A1G9B3F1_9RHOB</name>
<dbReference type="PANTHER" id="PTHR30538:SF0">
    <property type="entry name" value="L-LYSINE 2,3-AMINOMUTASE AQ_1632-RELATED"/>
    <property type="match status" value="1"/>
</dbReference>
<comment type="similarity">
    <text evidence="3">Belongs to the radical SAM superfamily. KamA family.</text>
</comment>
<evidence type="ECO:0000313" key="10">
    <source>
        <dbReference type="EMBL" id="SDK33634.1"/>
    </source>
</evidence>
<dbReference type="GO" id="GO:0046872">
    <property type="term" value="F:metal ion binding"/>
    <property type="evidence" value="ECO:0007669"/>
    <property type="project" value="UniProtKB-KW"/>
</dbReference>
<dbReference type="SUPFAM" id="SSF102114">
    <property type="entry name" value="Radical SAM enzymes"/>
    <property type="match status" value="1"/>
</dbReference>
<keyword evidence="11" id="KW-1185">Reference proteome</keyword>
<comment type="cofactor">
    <cofactor evidence="2">
        <name>[4Fe-4S] cluster</name>
        <dbReference type="ChEBI" id="CHEBI:49883"/>
    </cofactor>
</comment>
<evidence type="ECO:0000256" key="5">
    <source>
        <dbReference type="ARBA" id="ARBA00022691"/>
    </source>
</evidence>
<dbReference type="InterPro" id="IPR003739">
    <property type="entry name" value="Lys_aminomutase/Glu_NH3_mut"/>
</dbReference>
<dbReference type="Gene3D" id="3.20.20.70">
    <property type="entry name" value="Aldolase class I"/>
    <property type="match status" value="1"/>
</dbReference>
<dbReference type="InterPro" id="IPR058240">
    <property type="entry name" value="rSAM_sf"/>
</dbReference>
<evidence type="ECO:0000256" key="3">
    <source>
        <dbReference type="ARBA" id="ARBA00008703"/>
    </source>
</evidence>
<organism evidence="10 11">
    <name type="scientific">Aliiruegeria lutimaris</name>
    <dbReference type="NCBI Taxonomy" id="571298"/>
    <lineage>
        <taxon>Bacteria</taxon>
        <taxon>Pseudomonadati</taxon>
        <taxon>Pseudomonadota</taxon>
        <taxon>Alphaproteobacteria</taxon>
        <taxon>Rhodobacterales</taxon>
        <taxon>Roseobacteraceae</taxon>
        <taxon>Aliiruegeria</taxon>
    </lineage>
</organism>
<keyword evidence="8" id="KW-0408">Iron</keyword>
<dbReference type="CDD" id="cd01335">
    <property type="entry name" value="Radical_SAM"/>
    <property type="match status" value="1"/>
</dbReference>
<keyword evidence="6" id="KW-0479">Metal-binding</keyword>
<evidence type="ECO:0000256" key="7">
    <source>
        <dbReference type="ARBA" id="ARBA00022898"/>
    </source>
</evidence>
<keyword evidence="9" id="KW-0411">Iron-sulfur</keyword>
<sequence>MQVPVSETRYRAIGAETLSRMPEWHRLHEETRLALRIVAKVLPFRVNSHVTSTLIDWDCGPDDPIFRLVFPATEMLAPSDYGHILKLVEKDAPMAEIQSAAENIRAHLNPHPSGQREKNVPKVGNEHLSGFQHKYRETVLYFPARGQTCHAYCTFCFRWAQFVGDTSLKFASKEAENLRRYLHAHPDVTDVLFTGGDPMIMATHRLAELIDPLLEPELDRVQNIRIGTKSLTFWPQRFVTDPDADDFLRLVERVTRAGRSIAIMVHLNHWREVDNPVAHEAIRRLRDAGAVLRSQGPLLKGINDDPEVWARNWTDQVRLGILPYYMFVERDTGPRHYFEVPLRKGLEIYRDAVSTVSGLARSARGPVMSADPGKLEVLDVEEGRDRTRFLLQFLQARDPSRVRRPFWTQGDRDATWLSQLESCDRSTQPERPFDAELPLRATR</sequence>
<comment type="cofactor">
    <cofactor evidence="1">
        <name>pyridoxal 5'-phosphate</name>
        <dbReference type="ChEBI" id="CHEBI:597326"/>
    </cofactor>
</comment>
<gene>
    <name evidence="10" type="ORF">SAMN04488026_10389</name>
</gene>
<evidence type="ECO:0000256" key="4">
    <source>
        <dbReference type="ARBA" id="ARBA00022485"/>
    </source>
</evidence>
<evidence type="ECO:0000313" key="11">
    <source>
        <dbReference type="Proteomes" id="UP000199382"/>
    </source>
</evidence>
<dbReference type="EMBL" id="FNEK01000038">
    <property type="protein sequence ID" value="SDK33634.1"/>
    <property type="molecule type" value="Genomic_DNA"/>
</dbReference>